<dbReference type="InterPro" id="IPR044730">
    <property type="entry name" value="RNase_H-like_dom_plant"/>
</dbReference>
<dbReference type="OrthoDB" id="1752183at2759"/>
<dbReference type="Gene3D" id="3.30.420.10">
    <property type="entry name" value="Ribonuclease H-like superfamily/Ribonuclease H"/>
    <property type="match status" value="1"/>
</dbReference>
<dbReference type="InterPro" id="IPR012337">
    <property type="entry name" value="RNaseH-like_sf"/>
</dbReference>
<dbReference type="PANTHER" id="PTHR47723:SF19">
    <property type="entry name" value="POLYNUCLEOTIDYL TRANSFERASE, RIBONUCLEASE H-LIKE SUPERFAMILY PROTEIN"/>
    <property type="match status" value="1"/>
</dbReference>
<evidence type="ECO:0000313" key="3">
    <source>
        <dbReference type="EMBL" id="KAF9612719.1"/>
    </source>
</evidence>
<organism evidence="3 4">
    <name type="scientific">Coptis chinensis</name>
    <dbReference type="NCBI Taxonomy" id="261450"/>
    <lineage>
        <taxon>Eukaryota</taxon>
        <taxon>Viridiplantae</taxon>
        <taxon>Streptophyta</taxon>
        <taxon>Embryophyta</taxon>
        <taxon>Tracheophyta</taxon>
        <taxon>Spermatophyta</taxon>
        <taxon>Magnoliopsida</taxon>
        <taxon>Ranunculales</taxon>
        <taxon>Ranunculaceae</taxon>
        <taxon>Coptidoideae</taxon>
        <taxon>Coptis</taxon>
    </lineage>
</organism>
<accession>A0A835I8V1</accession>
<dbReference type="GO" id="GO:0004523">
    <property type="term" value="F:RNA-DNA hybrid ribonuclease activity"/>
    <property type="evidence" value="ECO:0007669"/>
    <property type="project" value="InterPro"/>
</dbReference>
<sequence length="86" mass="9274">MDDGASRGNPGMSGYGSAFRNRDGNFLLVAGKGLGVKTNYWAECIAIVDSVELALARGWKNLWVESDAAQIPLRYHYTLGAATPQI</sequence>
<protein>
    <recommendedName>
        <fullName evidence="2">RNase H type-1 domain-containing protein</fullName>
    </recommendedName>
</protein>
<proteinExistence type="predicted"/>
<dbReference type="SUPFAM" id="SSF53098">
    <property type="entry name" value="Ribonuclease H-like"/>
    <property type="match status" value="1"/>
</dbReference>
<keyword evidence="4" id="KW-1185">Reference proteome</keyword>
<dbReference type="InterPro" id="IPR002156">
    <property type="entry name" value="RNaseH_domain"/>
</dbReference>
<evidence type="ECO:0000259" key="2">
    <source>
        <dbReference type="Pfam" id="PF13456"/>
    </source>
</evidence>
<reference evidence="3 4" key="1">
    <citation type="submission" date="2020-10" db="EMBL/GenBank/DDBJ databases">
        <title>The Coptis chinensis genome and diversification of protoberbering-type alkaloids.</title>
        <authorList>
            <person name="Wang B."/>
            <person name="Shu S."/>
            <person name="Song C."/>
            <person name="Liu Y."/>
        </authorList>
    </citation>
    <scope>NUCLEOTIDE SEQUENCE [LARGE SCALE GENOMIC DNA]</scope>
    <source>
        <strain evidence="3">HL-2020</strain>
        <tissue evidence="3">Leaf</tissue>
    </source>
</reference>
<comment type="caution">
    <text evidence="3">The sequence shown here is derived from an EMBL/GenBank/DDBJ whole genome shotgun (WGS) entry which is preliminary data.</text>
</comment>
<dbReference type="Proteomes" id="UP000631114">
    <property type="component" value="Unassembled WGS sequence"/>
</dbReference>
<dbReference type="CDD" id="cd06222">
    <property type="entry name" value="RNase_H_like"/>
    <property type="match status" value="1"/>
</dbReference>
<evidence type="ECO:0000313" key="4">
    <source>
        <dbReference type="Proteomes" id="UP000631114"/>
    </source>
</evidence>
<dbReference type="Pfam" id="PF13456">
    <property type="entry name" value="RVT_3"/>
    <property type="match status" value="1"/>
</dbReference>
<dbReference type="EMBL" id="JADFTS010000003">
    <property type="protein sequence ID" value="KAF9612719.1"/>
    <property type="molecule type" value="Genomic_DNA"/>
</dbReference>
<feature type="domain" description="RNase H type-1" evidence="2">
    <location>
        <begin position="3"/>
        <end position="71"/>
    </location>
</feature>
<name>A0A835I8V1_9MAGN</name>
<gene>
    <name evidence="3" type="ORF">IFM89_003261</name>
</gene>
<dbReference type="AlphaFoldDB" id="A0A835I8V1"/>
<dbReference type="PANTHER" id="PTHR47723">
    <property type="entry name" value="OS05G0353850 PROTEIN"/>
    <property type="match status" value="1"/>
</dbReference>
<evidence type="ECO:0000256" key="1">
    <source>
        <dbReference type="SAM" id="MobiDB-lite"/>
    </source>
</evidence>
<dbReference type="GO" id="GO:0003676">
    <property type="term" value="F:nucleic acid binding"/>
    <property type="evidence" value="ECO:0007669"/>
    <property type="project" value="InterPro"/>
</dbReference>
<dbReference type="InterPro" id="IPR036397">
    <property type="entry name" value="RNaseH_sf"/>
</dbReference>
<feature type="region of interest" description="Disordered" evidence="1">
    <location>
        <begin position="1"/>
        <end position="20"/>
    </location>
</feature>
<dbReference type="InterPro" id="IPR053151">
    <property type="entry name" value="RNase_H-like"/>
</dbReference>